<evidence type="ECO:0000313" key="2">
    <source>
        <dbReference type="WBParaSite" id="JU765_v2.g4494.t1"/>
    </source>
</evidence>
<reference evidence="2" key="1">
    <citation type="submission" date="2022-11" db="UniProtKB">
        <authorList>
            <consortium name="WormBaseParasite"/>
        </authorList>
    </citation>
    <scope>IDENTIFICATION</scope>
</reference>
<dbReference type="WBParaSite" id="JU765_v2.g4494.t1">
    <property type="protein sequence ID" value="JU765_v2.g4494.t1"/>
    <property type="gene ID" value="JU765_v2.g4494"/>
</dbReference>
<protein>
    <submittedName>
        <fullName evidence="2">Uncharacterized protein</fullName>
    </submittedName>
</protein>
<organism evidence="1 2">
    <name type="scientific">Panagrolaimus sp. JU765</name>
    <dbReference type="NCBI Taxonomy" id="591449"/>
    <lineage>
        <taxon>Eukaryota</taxon>
        <taxon>Metazoa</taxon>
        <taxon>Ecdysozoa</taxon>
        <taxon>Nematoda</taxon>
        <taxon>Chromadorea</taxon>
        <taxon>Rhabditida</taxon>
        <taxon>Tylenchina</taxon>
        <taxon>Panagrolaimomorpha</taxon>
        <taxon>Panagrolaimoidea</taxon>
        <taxon>Panagrolaimidae</taxon>
        <taxon>Panagrolaimus</taxon>
    </lineage>
</organism>
<accession>A0AC34R8M8</accession>
<sequence length="66" mass="7245">MNQKAGFFSLRILKDWSRFFGQNGSGFEMVSENAENKAKPLATQMVSSGIIGATGDVICQFAVEKR</sequence>
<dbReference type="Proteomes" id="UP000887576">
    <property type="component" value="Unplaced"/>
</dbReference>
<name>A0AC34R8M8_9BILA</name>
<evidence type="ECO:0000313" key="1">
    <source>
        <dbReference type="Proteomes" id="UP000887576"/>
    </source>
</evidence>
<proteinExistence type="predicted"/>